<evidence type="ECO:0000256" key="6">
    <source>
        <dbReference type="ARBA" id="ARBA00047561"/>
    </source>
</evidence>
<protein>
    <recommendedName>
        <fullName evidence="2">precorrin-2 dehydrogenase</fullName>
        <ecNumber evidence="2">1.3.1.76</ecNumber>
    </recommendedName>
</protein>
<dbReference type="EMBL" id="JBHLVO010000004">
    <property type="protein sequence ID" value="MFC0271233.1"/>
    <property type="molecule type" value="Genomic_DNA"/>
</dbReference>
<dbReference type="Proteomes" id="UP001589854">
    <property type="component" value="Unassembled WGS sequence"/>
</dbReference>
<evidence type="ECO:0000313" key="7">
    <source>
        <dbReference type="EMBL" id="MFC0271233.1"/>
    </source>
</evidence>
<dbReference type="InterPro" id="IPR028161">
    <property type="entry name" value="Met8-like"/>
</dbReference>
<organism evidence="7 8">
    <name type="scientific">Metabacillus herbersteinensis</name>
    <dbReference type="NCBI Taxonomy" id="283816"/>
    <lineage>
        <taxon>Bacteria</taxon>
        <taxon>Bacillati</taxon>
        <taxon>Bacillota</taxon>
        <taxon>Bacilli</taxon>
        <taxon>Bacillales</taxon>
        <taxon>Bacillaceae</taxon>
        <taxon>Metabacillus</taxon>
    </lineage>
</organism>
<evidence type="ECO:0000313" key="8">
    <source>
        <dbReference type="Proteomes" id="UP001589854"/>
    </source>
</evidence>
<dbReference type="InterPro" id="IPR042518">
    <property type="entry name" value="SirC_C"/>
</dbReference>
<dbReference type="RefSeq" id="WP_378932049.1">
    <property type="nucleotide sequence ID" value="NZ_JBHLVO010000004.1"/>
</dbReference>
<keyword evidence="5" id="KW-0627">Porphyrin biosynthesis</keyword>
<comment type="pathway">
    <text evidence="1">Porphyrin-containing compound metabolism; siroheme biosynthesis; sirohydrochlorin from precorrin-2: step 1/1.</text>
</comment>
<evidence type="ECO:0000256" key="4">
    <source>
        <dbReference type="ARBA" id="ARBA00023027"/>
    </source>
</evidence>
<dbReference type="Gene3D" id="1.10.8.610">
    <property type="entry name" value="SirC, precorrin-2 dehydrogenase, C-terminal helical domain-like"/>
    <property type="match status" value="1"/>
</dbReference>
<dbReference type="Gene3D" id="3.40.50.720">
    <property type="entry name" value="NAD(P)-binding Rossmann-like Domain"/>
    <property type="match status" value="1"/>
</dbReference>
<accession>A0ABV6GC30</accession>
<reference evidence="7 8" key="1">
    <citation type="submission" date="2024-09" db="EMBL/GenBank/DDBJ databases">
        <authorList>
            <person name="Sun Q."/>
            <person name="Mori K."/>
        </authorList>
    </citation>
    <scope>NUCLEOTIDE SEQUENCE [LARGE SCALE GENOMIC DNA]</scope>
    <source>
        <strain evidence="7 8">CCM 7228</strain>
    </source>
</reference>
<proteinExistence type="predicted"/>
<name>A0ABV6GC30_9BACI</name>
<evidence type="ECO:0000256" key="1">
    <source>
        <dbReference type="ARBA" id="ARBA00005010"/>
    </source>
</evidence>
<evidence type="ECO:0000256" key="3">
    <source>
        <dbReference type="ARBA" id="ARBA00023002"/>
    </source>
</evidence>
<keyword evidence="3" id="KW-0560">Oxidoreductase</keyword>
<comment type="catalytic activity">
    <reaction evidence="6">
        <text>precorrin-2 + NAD(+) = sirohydrochlorin + NADH + 2 H(+)</text>
        <dbReference type="Rhea" id="RHEA:15613"/>
        <dbReference type="ChEBI" id="CHEBI:15378"/>
        <dbReference type="ChEBI" id="CHEBI:57540"/>
        <dbReference type="ChEBI" id="CHEBI:57945"/>
        <dbReference type="ChEBI" id="CHEBI:58351"/>
        <dbReference type="ChEBI" id="CHEBI:58827"/>
        <dbReference type="EC" id="1.3.1.76"/>
    </reaction>
</comment>
<evidence type="ECO:0000256" key="2">
    <source>
        <dbReference type="ARBA" id="ARBA00012400"/>
    </source>
</evidence>
<keyword evidence="4" id="KW-0520">NAD</keyword>
<keyword evidence="8" id="KW-1185">Reference proteome</keyword>
<dbReference type="EC" id="1.3.1.76" evidence="2"/>
<dbReference type="PANTHER" id="PTHR35330">
    <property type="entry name" value="SIROHEME BIOSYNTHESIS PROTEIN MET8"/>
    <property type="match status" value="1"/>
</dbReference>
<dbReference type="PANTHER" id="PTHR35330:SF1">
    <property type="entry name" value="SIROHEME BIOSYNTHESIS PROTEIN MET8"/>
    <property type="match status" value="1"/>
</dbReference>
<dbReference type="SUPFAM" id="SSF51735">
    <property type="entry name" value="NAD(P)-binding Rossmann-fold domains"/>
    <property type="match status" value="1"/>
</dbReference>
<dbReference type="NCBIfam" id="TIGR01470">
    <property type="entry name" value="cysG_Nterm"/>
    <property type="match status" value="1"/>
</dbReference>
<dbReference type="SUPFAM" id="SSF75615">
    <property type="entry name" value="Siroheme synthase middle domains-like"/>
    <property type="match status" value="1"/>
</dbReference>
<dbReference type="Pfam" id="PF13241">
    <property type="entry name" value="NAD_binding_7"/>
    <property type="match status" value="1"/>
</dbReference>
<comment type="caution">
    <text evidence="7">The sequence shown here is derived from an EMBL/GenBank/DDBJ whole genome shotgun (WGS) entry which is preliminary data.</text>
</comment>
<dbReference type="InterPro" id="IPR036291">
    <property type="entry name" value="NAD(P)-bd_dom_sf"/>
</dbReference>
<gene>
    <name evidence="7" type="ORF">ACFFIX_07190</name>
</gene>
<evidence type="ECO:0000256" key="5">
    <source>
        <dbReference type="ARBA" id="ARBA00023244"/>
    </source>
</evidence>
<sequence length="166" mass="18574">MLPLHINVTDKKVLIVGGGKIATRRLQTFLNEGATIRVVSPEASKEIEELAETGVIQWEQKEITIEDLNSASIIIAATNHPEINEWIAEKASEHQLVNVVSSAEKGNLTIPKFVTKGRLTFSVSTNGASPLLAKQICEQIGNQFDEEFISELNRMYEERQNKKRNF</sequence>
<dbReference type="InterPro" id="IPR006367">
    <property type="entry name" value="Sirohaem_synthase_N"/>
</dbReference>